<proteinExistence type="predicted"/>
<organism evidence="1 2">
    <name type="scientific">Corchorus capsularis</name>
    <name type="common">Jute</name>
    <dbReference type="NCBI Taxonomy" id="210143"/>
    <lineage>
        <taxon>Eukaryota</taxon>
        <taxon>Viridiplantae</taxon>
        <taxon>Streptophyta</taxon>
        <taxon>Embryophyta</taxon>
        <taxon>Tracheophyta</taxon>
        <taxon>Spermatophyta</taxon>
        <taxon>Magnoliopsida</taxon>
        <taxon>eudicotyledons</taxon>
        <taxon>Gunneridae</taxon>
        <taxon>Pentapetalae</taxon>
        <taxon>rosids</taxon>
        <taxon>malvids</taxon>
        <taxon>Malvales</taxon>
        <taxon>Malvaceae</taxon>
        <taxon>Grewioideae</taxon>
        <taxon>Apeibeae</taxon>
        <taxon>Corchorus</taxon>
    </lineage>
</organism>
<protein>
    <submittedName>
        <fullName evidence="1">Uncharacterized protein</fullName>
    </submittedName>
</protein>
<accession>A0A1R3IAL7</accession>
<evidence type="ECO:0000313" key="1">
    <source>
        <dbReference type="EMBL" id="OMO79642.1"/>
    </source>
</evidence>
<dbReference type="AlphaFoldDB" id="A0A1R3IAL7"/>
<sequence length="34" mass="3864">MGEVLDCKLCFSTFLKGRILSTKQVKYPIFVGIK</sequence>
<evidence type="ECO:0000313" key="2">
    <source>
        <dbReference type="Proteomes" id="UP000188268"/>
    </source>
</evidence>
<dbReference type="Gramene" id="OMO79642">
    <property type="protein sequence ID" value="OMO79642"/>
    <property type="gene ID" value="CCACVL1_13529"/>
</dbReference>
<name>A0A1R3IAL7_COCAP</name>
<reference evidence="1 2" key="1">
    <citation type="submission" date="2013-09" db="EMBL/GenBank/DDBJ databases">
        <title>Corchorus capsularis genome sequencing.</title>
        <authorList>
            <person name="Alam M."/>
            <person name="Haque M.S."/>
            <person name="Islam M.S."/>
            <person name="Emdad E.M."/>
            <person name="Islam M.M."/>
            <person name="Ahmed B."/>
            <person name="Halim A."/>
            <person name="Hossen Q.M.M."/>
            <person name="Hossain M.Z."/>
            <person name="Ahmed R."/>
            <person name="Khan M.M."/>
            <person name="Islam R."/>
            <person name="Rashid M.M."/>
            <person name="Khan S.A."/>
            <person name="Rahman M.S."/>
            <person name="Alam M."/>
        </authorList>
    </citation>
    <scope>NUCLEOTIDE SEQUENCE [LARGE SCALE GENOMIC DNA]</scope>
    <source>
        <strain evidence="2">cv. CVL-1</strain>
        <tissue evidence="1">Whole seedling</tissue>
    </source>
</reference>
<dbReference type="EMBL" id="AWWV01010371">
    <property type="protein sequence ID" value="OMO79642.1"/>
    <property type="molecule type" value="Genomic_DNA"/>
</dbReference>
<gene>
    <name evidence="1" type="ORF">CCACVL1_13529</name>
</gene>
<dbReference type="Proteomes" id="UP000188268">
    <property type="component" value="Unassembled WGS sequence"/>
</dbReference>
<comment type="caution">
    <text evidence="1">The sequence shown here is derived from an EMBL/GenBank/DDBJ whole genome shotgun (WGS) entry which is preliminary data.</text>
</comment>
<keyword evidence="2" id="KW-1185">Reference proteome</keyword>